<reference evidence="6" key="1">
    <citation type="submission" date="2014-01" db="EMBL/GenBank/DDBJ databases">
        <title>The genome of the white-rot fungus Pycnoporus cinnabarinus: a basidiomycete model with a versatile arsenal for lignocellulosic biomass breakdown.</title>
        <authorList>
            <person name="Levasseur A."/>
            <person name="Lomascolo A."/>
            <person name="Ruiz-Duenas F.J."/>
            <person name="Uzan E."/>
            <person name="Piumi F."/>
            <person name="Kues U."/>
            <person name="Ram A.F.J."/>
            <person name="Murat C."/>
            <person name="Haon M."/>
            <person name="Benoit I."/>
            <person name="Arfi Y."/>
            <person name="Chevret D."/>
            <person name="Drula E."/>
            <person name="Kwon M.J."/>
            <person name="Gouret P."/>
            <person name="Lesage-Meessen L."/>
            <person name="Lombard V."/>
            <person name="Mariette J."/>
            <person name="Noirot C."/>
            <person name="Park J."/>
            <person name="Patyshakuliyeva A."/>
            <person name="Wieneger R.A.B."/>
            <person name="Wosten H.A.B."/>
            <person name="Martin F."/>
            <person name="Coutinho P.M."/>
            <person name="de Vries R."/>
            <person name="Martinez A.T."/>
            <person name="Klopp C."/>
            <person name="Pontarotti P."/>
            <person name="Henrissat B."/>
            <person name="Record E."/>
        </authorList>
    </citation>
    <scope>NUCLEOTIDE SEQUENCE [LARGE SCALE GENOMIC DNA]</scope>
    <source>
        <strain evidence="6">BRFM137</strain>
    </source>
</reference>
<comment type="similarity">
    <text evidence="2">Belongs to the Rab GDI family.</text>
</comment>
<dbReference type="GO" id="GO:0006103">
    <property type="term" value="P:2-oxoglutarate metabolic process"/>
    <property type="evidence" value="ECO:0007669"/>
    <property type="project" value="InterPro"/>
</dbReference>
<dbReference type="EMBL" id="CCBP010000625">
    <property type="protein sequence ID" value="CDO78059.1"/>
    <property type="molecule type" value="Genomic_DNA"/>
</dbReference>
<organism evidence="6 7">
    <name type="scientific">Pycnoporus cinnabarinus</name>
    <name type="common">Cinnabar-red polypore</name>
    <name type="synonym">Trametes cinnabarina</name>
    <dbReference type="NCBI Taxonomy" id="5643"/>
    <lineage>
        <taxon>Eukaryota</taxon>
        <taxon>Fungi</taxon>
        <taxon>Dikarya</taxon>
        <taxon>Basidiomycota</taxon>
        <taxon>Agaricomycotina</taxon>
        <taxon>Agaricomycetes</taxon>
        <taxon>Polyporales</taxon>
        <taxon>Polyporaceae</taxon>
        <taxon>Trametes</taxon>
    </lineage>
</organism>
<protein>
    <recommendedName>
        <fullName evidence="8">FAD/NAD(P)-binding domain-containing protein</fullName>
    </recommendedName>
</protein>
<evidence type="ECO:0000313" key="7">
    <source>
        <dbReference type="Proteomes" id="UP000029665"/>
    </source>
</evidence>
<dbReference type="AlphaFoldDB" id="A0A060T0J6"/>
<dbReference type="Proteomes" id="UP000029665">
    <property type="component" value="Unassembled WGS sequence"/>
</dbReference>
<name>A0A060T0J6_PYCCI</name>
<dbReference type="HOGENOM" id="CLU_021695_3_0_1"/>
<proteinExistence type="inferred from homology"/>
<feature type="region of interest" description="Disordered" evidence="5">
    <location>
        <begin position="356"/>
        <end position="379"/>
    </location>
</feature>
<dbReference type="STRING" id="5643.A0A060T0J6"/>
<feature type="region of interest" description="Disordered" evidence="5">
    <location>
        <begin position="648"/>
        <end position="671"/>
    </location>
</feature>
<dbReference type="PRINTS" id="PR00891">
    <property type="entry name" value="RABGDIREP"/>
</dbReference>
<feature type="compositionally biased region" description="Basic and acidic residues" evidence="5">
    <location>
        <begin position="542"/>
        <end position="553"/>
    </location>
</feature>
<dbReference type="OMA" id="FKVAHVD"/>
<evidence type="ECO:0000256" key="2">
    <source>
        <dbReference type="ARBA" id="ARBA00005593"/>
    </source>
</evidence>
<evidence type="ECO:0000313" key="6">
    <source>
        <dbReference type="EMBL" id="CDO78059.1"/>
    </source>
</evidence>
<comment type="caution">
    <text evidence="6">The sequence shown here is derived from an EMBL/GenBank/DDBJ whole genome shotgun (WGS) entry which is preliminary data.</text>
</comment>
<evidence type="ECO:0000256" key="1">
    <source>
        <dbReference type="ARBA" id="ARBA00004173"/>
    </source>
</evidence>
<keyword evidence="3" id="KW-0496">Mitochondrion</keyword>
<dbReference type="Pfam" id="PF10937">
    <property type="entry name" value="Kgd4-YMR31"/>
    <property type="match status" value="1"/>
</dbReference>
<comment type="subcellular location">
    <subcellularLocation>
        <location evidence="1">Mitochondrion</location>
    </subcellularLocation>
</comment>
<dbReference type="PANTHER" id="PTHR11787:SF4">
    <property type="entry name" value="CHM, RAB ESCORT PROTEIN 1"/>
    <property type="match status" value="1"/>
</dbReference>
<dbReference type="GO" id="GO:0005092">
    <property type="term" value="F:GDP-dissociation inhibitor activity"/>
    <property type="evidence" value="ECO:0007669"/>
    <property type="project" value="InterPro"/>
</dbReference>
<evidence type="ECO:0000256" key="4">
    <source>
        <dbReference type="ARBA" id="ARBA00043970"/>
    </source>
</evidence>
<dbReference type="GO" id="GO:0007264">
    <property type="term" value="P:small GTPase-mediated signal transduction"/>
    <property type="evidence" value="ECO:0007669"/>
    <property type="project" value="InterPro"/>
</dbReference>
<dbReference type="InterPro" id="IPR020373">
    <property type="entry name" value="Kgd4/YMR-31"/>
</dbReference>
<keyword evidence="7" id="KW-1185">Reference proteome</keyword>
<dbReference type="Pfam" id="PF00996">
    <property type="entry name" value="GDI"/>
    <property type="match status" value="1"/>
</dbReference>
<evidence type="ECO:0000256" key="5">
    <source>
        <dbReference type="SAM" id="MobiDB-lite"/>
    </source>
</evidence>
<sequence length="702" mass="75779">MDFDVVVLGTGLSESIAAAALSKAGFKVAHVDHNSYYGGDEASLTLDELAQWADVGGTPLNDQIPEYIAQQKTRYTSISRSATIPPQSRQYAVSLAPSIVPALGAHIDSLVASGVSRYGSFKLLEKIAIYDRPGYVQSVPGSKEDVFKSKVLSLIEKRRLMRFLLFAASEFEGKKELEGEEMPFRQFLQEAFSLTDKPATAITYALAFCVSPDEPTLPALRRIRQYLRSAGRYGASPFLVGHYGGLGETAQGFCRTSAVKGGTYILGRTVLKVKTPIPVANTPLDEKGRSSSSTHALYSVELDGIEEPLTSKILLSSPDYIPRFSSPPSSSFSAAIYPMARCIAIIDKPLVFTPSDAPDEAAPIDTQEGAGDSEEDLEAKSAPKYDVDTAVLVFPPGTLPDGSSAAAAHLLVTGEGSVSAPRGKWILNISLPLLPSVPASSSAEELLKPYLRAALTLTVPPSALPDTQPCEPLFTVFYIHHPASAPTTSPSPETDPNIIMTPPCTRLLPAIADAATENAEAMFWIAVERLTGKGQPEGESEKEEKGPEGDSKVIDSFWPPLDVAEAETSEDCRPNARAHLHGSLSSTFTTTTIMRPSLRLANIHKPLIRFLGRRQWPAKPEEPHPHPFASPEAKEHFQDFLKKFQSSSSASASSGSTAASSSKGGPKGPVYQEFWQAPPRYWKRELQEWEIELVQTGGASLH</sequence>
<dbReference type="InterPro" id="IPR036188">
    <property type="entry name" value="FAD/NAD-bd_sf"/>
</dbReference>
<evidence type="ECO:0000256" key="3">
    <source>
        <dbReference type="ARBA" id="ARBA00023128"/>
    </source>
</evidence>
<gene>
    <name evidence="6" type="ORF">BN946_scf184826.g4</name>
</gene>
<dbReference type="OrthoDB" id="9446342at2759"/>
<dbReference type="GO" id="GO:0005829">
    <property type="term" value="C:cytosol"/>
    <property type="evidence" value="ECO:0007669"/>
    <property type="project" value="TreeGrafter"/>
</dbReference>
<dbReference type="Gene3D" id="3.30.519.10">
    <property type="entry name" value="Guanine Nucleotide Dissociation Inhibitor, domain 2"/>
    <property type="match status" value="1"/>
</dbReference>
<dbReference type="Gene3D" id="3.50.50.60">
    <property type="entry name" value="FAD/NAD(P)-binding domain"/>
    <property type="match status" value="2"/>
</dbReference>
<dbReference type="InterPro" id="IPR018203">
    <property type="entry name" value="GDP_dissociation_inhibitor"/>
</dbReference>
<dbReference type="GO" id="GO:0005634">
    <property type="term" value="C:nucleus"/>
    <property type="evidence" value="ECO:0007669"/>
    <property type="project" value="TreeGrafter"/>
</dbReference>
<evidence type="ECO:0008006" key="8">
    <source>
        <dbReference type="Google" id="ProtNLM"/>
    </source>
</evidence>
<accession>A0A060T0J6</accession>
<dbReference type="PANTHER" id="PTHR11787">
    <property type="entry name" value="RAB GDP-DISSOCIATION INHIBITOR"/>
    <property type="match status" value="1"/>
</dbReference>
<feature type="compositionally biased region" description="Low complexity" evidence="5">
    <location>
        <begin position="648"/>
        <end position="662"/>
    </location>
</feature>
<comment type="similarity">
    <text evidence="4">Belongs to the alpha-ketoglutarate dehydrogenase component 4 family.</text>
</comment>
<feature type="region of interest" description="Disordered" evidence="5">
    <location>
        <begin position="532"/>
        <end position="554"/>
    </location>
</feature>
<dbReference type="SUPFAM" id="SSF51905">
    <property type="entry name" value="FAD/NAD(P)-binding domain"/>
    <property type="match status" value="1"/>
</dbReference>
<dbReference type="GO" id="GO:0005739">
    <property type="term" value="C:mitochondrion"/>
    <property type="evidence" value="ECO:0007669"/>
    <property type="project" value="UniProtKB-SubCell"/>
</dbReference>
<dbReference type="GO" id="GO:0005968">
    <property type="term" value="C:Rab-protein geranylgeranyltransferase complex"/>
    <property type="evidence" value="ECO:0007669"/>
    <property type="project" value="TreeGrafter"/>
</dbReference>
<dbReference type="GO" id="GO:0016192">
    <property type="term" value="P:vesicle-mediated transport"/>
    <property type="evidence" value="ECO:0007669"/>
    <property type="project" value="TreeGrafter"/>
</dbReference>